<evidence type="ECO:0000256" key="1">
    <source>
        <dbReference type="SAM" id="MobiDB-lite"/>
    </source>
</evidence>
<sequence>MTPRAGGAPADRRPVAPVCGRDVFRPLRPYPFPYLGAAAPSPPHRPERPRPQTPDGLKGFAGRAERSGRTPPRTRSRQRAGGAVPVHHMPVAPFGSGEGSCIPTSDPPATTGGCTGTAPTPDAAGGA</sequence>
<proteinExistence type="predicted"/>
<protein>
    <submittedName>
        <fullName evidence="2">Uncharacterized protein</fullName>
    </submittedName>
</protein>
<feature type="region of interest" description="Disordered" evidence="1">
    <location>
        <begin position="30"/>
        <end position="127"/>
    </location>
</feature>
<accession>A0ABN5I354</accession>
<feature type="compositionally biased region" description="Low complexity" evidence="1">
    <location>
        <begin position="107"/>
        <end position="127"/>
    </location>
</feature>
<name>A0ABN5I354_9ACTN</name>
<keyword evidence="3" id="KW-1185">Reference proteome</keyword>
<gene>
    <name evidence="2" type="ORF">C4B68_17940</name>
</gene>
<reference evidence="2 3" key="1">
    <citation type="submission" date="2018-02" db="EMBL/GenBank/DDBJ databases">
        <title>Complete genome sequence of Streptomyces dengpaensis, the producer of angucyclines.</title>
        <authorList>
            <person name="Yumei L."/>
        </authorList>
    </citation>
    <scope>NUCLEOTIDE SEQUENCE [LARGE SCALE GENOMIC DNA]</scope>
    <source>
        <strain evidence="2 3">XZHG99</strain>
    </source>
</reference>
<organism evidence="2 3">
    <name type="scientific">Streptomyces dengpaensis</name>
    <dbReference type="NCBI Taxonomy" id="2049881"/>
    <lineage>
        <taxon>Bacteria</taxon>
        <taxon>Bacillati</taxon>
        <taxon>Actinomycetota</taxon>
        <taxon>Actinomycetes</taxon>
        <taxon>Kitasatosporales</taxon>
        <taxon>Streptomycetaceae</taxon>
        <taxon>Streptomyces</taxon>
    </lineage>
</organism>
<dbReference type="EMBL" id="CP026652">
    <property type="protein sequence ID" value="AVH57347.1"/>
    <property type="molecule type" value="Genomic_DNA"/>
</dbReference>
<evidence type="ECO:0000313" key="2">
    <source>
        <dbReference type="EMBL" id="AVH57347.1"/>
    </source>
</evidence>
<dbReference type="Proteomes" id="UP000238413">
    <property type="component" value="Chromosome"/>
</dbReference>
<evidence type="ECO:0000313" key="3">
    <source>
        <dbReference type="Proteomes" id="UP000238413"/>
    </source>
</evidence>